<dbReference type="GO" id="GO:0016747">
    <property type="term" value="F:acyltransferase activity, transferring groups other than amino-acyl groups"/>
    <property type="evidence" value="ECO:0007669"/>
    <property type="project" value="InterPro"/>
</dbReference>
<feature type="transmembrane region" description="Helical" evidence="2">
    <location>
        <begin position="275"/>
        <end position="302"/>
    </location>
</feature>
<gene>
    <name evidence="4" type="ORF">GCT13_35350</name>
</gene>
<feature type="transmembrane region" description="Helical" evidence="2">
    <location>
        <begin position="389"/>
        <end position="408"/>
    </location>
</feature>
<name>A0A7X1NHD7_9BURK</name>
<evidence type="ECO:0000313" key="4">
    <source>
        <dbReference type="EMBL" id="MPW21985.1"/>
    </source>
</evidence>
<dbReference type="GO" id="GO:0016020">
    <property type="term" value="C:membrane"/>
    <property type="evidence" value="ECO:0007669"/>
    <property type="project" value="TreeGrafter"/>
</dbReference>
<dbReference type="AlphaFoldDB" id="A0A7X1NHD7"/>
<keyword evidence="2" id="KW-1133">Transmembrane helix</keyword>
<protein>
    <submittedName>
        <fullName evidence="4">Acyltransferase family protein</fullName>
    </submittedName>
</protein>
<feature type="transmembrane region" description="Helical" evidence="2">
    <location>
        <begin position="428"/>
        <end position="448"/>
    </location>
</feature>
<feature type="domain" description="Acyltransferase 3" evidence="3">
    <location>
        <begin position="124"/>
        <end position="440"/>
    </location>
</feature>
<keyword evidence="5" id="KW-1185">Reference proteome</keyword>
<sequence length="473" mass="52945">MEFDFVAALEDIVEDRWTFGVGGFRLCGISDWPSSGCDRPRPRPRRDKSIARERHSMSRRRAPLLSYNPRSTAAAFFMSLLESHPVIPVLALLVVSLATANLLASRLSFFRSAIDREIASRRFHAIDGLRGFLAVAVVIHHIGINYLYYQTGVWQLTPSRVNTFLGRGAVAMFFMITAFLFWGRVIASNGSLDTRKFFVSRIARMVPMYLLASGLLVVTSLSLTHFRLVVGARDLLQQVLSWALFTIPGAPSINGFEKTSIINTVFWSLAYEWKFYLMLPLLAIFATGKSQWALAAASAVLIDVFSQSNLEWFFLAGCMTAVVVRIERVRQMARGWQATALAISCMAATLIWRPSVYTMSGAALLFVPFSIFASGNSVFGILTCRPARLLGLVSYSIYLLHNWLLYLASRAVDHFTSVARLTPAEYGLFGMLVLVVTIMLSLITFRFIEHPFIDRRRGPAKQKVEAIKVADPQ</sequence>
<organism evidence="4 5">
    <name type="scientific">Paraburkholderia franconis</name>
    <dbReference type="NCBI Taxonomy" id="2654983"/>
    <lineage>
        <taxon>Bacteria</taxon>
        <taxon>Pseudomonadati</taxon>
        <taxon>Pseudomonadota</taxon>
        <taxon>Betaproteobacteria</taxon>
        <taxon>Burkholderiales</taxon>
        <taxon>Burkholderiaceae</taxon>
        <taxon>Paraburkholderia</taxon>
    </lineage>
</organism>
<dbReference type="InterPro" id="IPR002656">
    <property type="entry name" value="Acyl_transf_3_dom"/>
</dbReference>
<reference evidence="4 5" key="1">
    <citation type="submission" date="2019-10" db="EMBL/GenBank/DDBJ databases">
        <title>Paraburkholderia sp. isolated from nodules of Mimosa pudica from Brazilian Atlantic Forest soils.</title>
        <authorList>
            <person name="Paulitsch F."/>
            <person name="Hungria M."/>
            <person name="Dall'Agnol R."/>
        </authorList>
    </citation>
    <scope>NUCLEOTIDE SEQUENCE [LARGE SCALE GENOMIC DNA]</scope>
    <source>
        <strain evidence="4 5">CNPSo 3157</strain>
    </source>
</reference>
<evidence type="ECO:0000256" key="2">
    <source>
        <dbReference type="SAM" id="Phobius"/>
    </source>
</evidence>
<dbReference type="EMBL" id="WHNP01000054">
    <property type="protein sequence ID" value="MPW21985.1"/>
    <property type="molecule type" value="Genomic_DNA"/>
</dbReference>
<feature type="transmembrane region" description="Helical" evidence="2">
    <location>
        <begin position="169"/>
        <end position="187"/>
    </location>
</feature>
<dbReference type="Pfam" id="PF01757">
    <property type="entry name" value="Acyl_transf_3"/>
    <property type="match status" value="1"/>
</dbReference>
<dbReference type="PANTHER" id="PTHR23028">
    <property type="entry name" value="ACETYLTRANSFERASE"/>
    <property type="match status" value="1"/>
</dbReference>
<feature type="transmembrane region" description="Helical" evidence="2">
    <location>
        <begin position="208"/>
        <end position="229"/>
    </location>
</feature>
<feature type="transmembrane region" description="Helical" evidence="2">
    <location>
        <begin position="338"/>
        <end position="356"/>
    </location>
</feature>
<dbReference type="InterPro" id="IPR050879">
    <property type="entry name" value="Acyltransferase_3"/>
</dbReference>
<feature type="transmembrane region" description="Helical" evidence="2">
    <location>
        <begin position="87"/>
        <end position="109"/>
    </location>
</feature>
<keyword evidence="2" id="KW-0812">Transmembrane</keyword>
<evidence type="ECO:0000256" key="1">
    <source>
        <dbReference type="SAM" id="MobiDB-lite"/>
    </source>
</evidence>
<keyword evidence="4" id="KW-0012">Acyltransferase</keyword>
<keyword evidence="2" id="KW-0472">Membrane</keyword>
<keyword evidence="4" id="KW-0808">Transferase</keyword>
<accession>A0A7X1NHD7</accession>
<evidence type="ECO:0000259" key="3">
    <source>
        <dbReference type="Pfam" id="PF01757"/>
    </source>
</evidence>
<feature type="transmembrane region" description="Helical" evidence="2">
    <location>
        <begin position="129"/>
        <end position="149"/>
    </location>
</feature>
<dbReference type="RefSeq" id="WP_152766304.1">
    <property type="nucleotide sequence ID" value="NZ_WHNP01000054.1"/>
</dbReference>
<dbReference type="PANTHER" id="PTHR23028:SF53">
    <property type="entry name" value="ACYL_TRANSF_3 DOMAIN-CONTAINING PROTEIN"/>
    <property type="match status" value="1"/>
</dbReference>
<feature type="transmembrane region" description="Helical" evidence="2">
    <location>
        <begin position="362"/>
        <end position="382"/>
    </location>
</feature>
<comment type="caution">
    <text evidence="4">The sequence shown here is derived from an EMBL/GenBank/DDBJ whole genome shotgun (WGS) entry which is preliminary data.</text>
</comment>
<proteinExistence type="predicted"/>
<dbReference type="Proteomes" id="UP000484381">
    <property type="component" value="Unassembled WGS sequence"/>
</dbReference>
<dbReference type="GO" id="GO:0000271">
    <property type="term" value="P:polysaccharide biosynthetic process"/>
    <property type="evidence" value="ECO:0007669"/>
    <property type="project" value="TreeGrafter"/>
</dbReference>
<feature type="transmembrane region" description="Helical" evidence="2">
    <location>
        <begin position="235"/>
        <end position="254"/>
    </location>
</feature>
<feature type="compositionally biased region" description="Basic and acidic residues" evidence="1">
    <location>
        <begin position="47"/>
        <end position="56"/>
    </location>
</feature>
<evidence type="ECO:0000313" key="5">
    <source>
        <dbReference type="Proteomes" id="UP000484381"/>
    </source>
</evidence>
<feature type="region of interest" description="Disordered" evidence="1">
    <location>
        <begin position="35"/>
        <end position="57"/>
    </location>
</feature>